<gene>
    <name evidence="1" type="ORF">JTE90_011003</name>
</gene>
<sequence>MNSEDLSLRACKWFFICIIGNYLKSFHDHPRSNIDYDRRQLEQTILSEKEKDSSRLLDGEKVKSISKMSCVAFGCYKKSSKNIAGITFHR</sequence>
<proteinExistence type="predicted"/>
<dbReference type="Proteomes" id="UP000827092">
    <property type="component" value="Unassembled WGS sequence"/>
</dbReference>
<evidence type="ECO:0000313" key="1">
    <source>
        <dbReference type="EMBL" id="KAG8194389.1"/>
    </source>
</evidence>
<organism evidence="1 2">
    <name type="scientific">Oedothorax gibbosus</name>
    <dbReference type="NCBI Taxonomy" id="931172"/>
    <lineage>
        <taxon>Eukaryota</taxon>
        <taxon>Metazoa</taxon>
        <taxon>Ecdysozoa</taxon>
        <taxon>Arthropoda</taxon>
        <taxon>Chelicerata</taxon>
        <taxon>Arachnida</taxon>
        <taxon>Araneae</taxon>
        <taxon>Araneomorphae</taxon>
        <taxon>Entelegynae</taxon>
        <taxon>Araneoidea</taxon>
        <taxon>Linyphiidae</taxon>
        <taxon>Erigoninae</taxon>
        <taxon>Oedothorax</taxon>
    </lineage>
</organism>
<name>A0AAV6VCM7_9ARAC</name>
<dbReference type="AlphaFoldDB" id="A0AAV6VCM7"/>
<evidence type="ECO:0000313" key="2">
    <source>
        <dbReference type="Proteomes" id="UP000827092"/>
    </source>
</evidence>
<protein>
    <submittedName>
        <fullName evidence="1">Uncharacterized protein</fullName>
    </submittedName>
</protein>
<reference evidence="1 2" key="1">
    <citation type="journal article" date="2022" name="Nat. Ecol. Evol.">
        <title>A masculinizing supergene underlies an exaggerated male reproductive morph in a spider.</title>
        <authorList>
            <person name="Hendrickx F."/>
            <person name="De Corte Z."/>
            <person name="Sonet G."/>
            <person name="Van Belleghem S.M."/>
            <person name="Kostlbacher S."/>
            <person name="Vangestel C."/>
        </authorList>
    </citation>
    <scope>NUCLEOTIDE SEQUENCE [LARGE SCALE GENOMIC DNA]</scope>
    <source>
        <strain evidence="1">W744_W776</strain>
    </source>
</reference>
<accession>A0AAV6VCM7</accession>
<dbReference type="EMBL" id="JAFNEN010000103">
    <property type="protein sequence ID" value="KAG8194389.1"/>
    <property type="molecule type" value="Genomic_DNA"/>
</dbReference>
<comment type="caution">
    <text evidence="1">The sequence shown here is derived from an EMBL/GenBank/DDBJ whole genome shotgun (WGS) entry which is preliminary data.</text>
</comment>
<keyword evidence="2" id="KW-1185">Reference proteome</keyword>